<evidence type="ECO:0000313" key="11">
    <source>
        <dbReference type="RefSeq" id="XP_022345992.1"/>
    </source>
</evidence>
<evidence type="ECO:0000256" key="7">
    <source>
        <dbReference type="PIRSR" id="PIRSR600175-2"/>
    </source>
</evidence>
<keyword evidence="2 8" id="KW-0813">Transport</keyword>
<feature type="transmembrane region" description="Helical" evidence="9">
    <location>
        <begin position="502"/>
        <end position="520"/>
    </location>
</feature>
<dbReference type="Pfam" id="PF00209">
    <property type="entry name" value="SNF"/>
    <property type="match status" value="1"/>
</dbReference>
<feature type="binding site" evidence="6">
    <location>
        <position position="62"/>
    </location>
    <ligand>
        <name>Na(+)</name>
        <dbReference type="ChEBI" id="CHEBI:29101"/>
        <label>1</label>
    </ligand>
</feature>
<dbReference type="RefSeq" id="XP_022345992.1">
    <property type="nucleotide sequence ID" value="XM_022490284.1"/>
</dbReference>
<gene>
    <name evidence="11" type="primary">LOC111138357</name>
</gene>
<keyword evidence="8" id="KW-0769">Symport</keyword>
<dbReference type="GO" id="GO:0046872">
    <property type="term" value="F:metal ion binding"/>
    <property type="evidence" value="ECO:0007669"/>
    <property type="project" value="UniProtKB-KW"/>
</dbReference>
<evidence type="ECO:0000256" key="2">
    <source>
        <dbReference type="ARBA" id="ARBA00022448"/>
    </source>
</evidence>
<dbReference type="PROSITE" id="PS00610">
    <property type="entry name" value="NA_NEUROTRAN_SYMP_1"/>
    <property type="match status" value="1"/>
</dbReference>
<feature type="transmembrane region" description="Helical" evidence="9">
    <location>
        <begin position="251"/>
        <end position="274"/>
    </location>
</feature>
<feature type="transmembrane region" description="Helical" evidence="9">
    <location>
        <begin position="580"/>
        <end position="602"/>
    </location>
</feature>
<dbReference type="KEGG" id="cvn:111138357"/>
<keyword evidence="4 9" id="KW-1133">Transmembrane helix</keyword>
<sequence>MFFVWPLWCIGKFTCIMDNEKSDEQSPVERDSSPALVSDAPEGRSRWTGQLDFVLACIGYAVGLGNVWRFPYLCYKNGGGAFLIPYFLMLVCGALPVLLLEIGLGQYMSKGGLKSWIICPLFQGIGLATLLIDILCSTYYIVILAWGLYYLYVSLRGVLLWETCGNAWNTDRCALSNREYVERLCSPENQNQSNSFVNLTLLSNNSLSNFTLNTTVANCSLGHVTPIDPAVEFWENHVIQITDSIENGGGLVPHLSVCLLLMWIVIYFCVWRGIKWSGKIVYFTATFPYVILFILLGRGLTLPGAGSGIMYFLKPDFSRLLDAQVWIDGGTQVFFSTAIALGAMISLGSYNTFNTDFYKRTLIVAGVNSGTSILSGFVVFSVLGFMAQEQKVDISEVAKSGPGLVFIVYPKAVTLMPLPQLWSILFFFMLFLIGIDSQFVQVESALTHVSDIFPRQLSKTKIRMILTAVACILWFLMSLSMVTRGGMYVFQLYDYYSTSGMVMLWVCFWECIVIGWIFGSEKFNDAIELMIGYRINKWFHFCWKYITPLVTTGIFLFQVVGFKPLKYNNVYEYPPWAQAIGLMLALVSMICIPIFIGIKLLAMNGTFKERLKKAIIPQLTKDQLSKKWLEKDNESLLQNSNL</sequence>
<dbReference type="SUPFAM" id="SSF161070">
    <property type="entry name" value="SNF-like"/>
    <property type="match status" value="1"/>
</dbReference>
<feature type="transmembrane region" description="Helical" evidence="9">
    <location>
        <begin position="53"/>
        <end position="71"/>
    </location>
</feature>
<feature type="binding site" evidence="6">
    <location>
        <position position="437"/>
    </location>
    <ligand>
        <name>Na(+)</name>
        <dbReference type="ChEBI" id="CHEBI:29101"/>
        <label>1</label>
    </ligand>
</feature>
<keyword evidence="10" id="KW-1185">Reference proteome</keyword>
<feature type="transmembrane region" description="Helical" evidence="9">
    <location>
        <begin position="421"/>
        <end position="442"/>
    </location>
</feature>
<evidence type="ECO:0000256" key="8">
    <source>
        <dbReference type="RuleBase" id="RU003732"/>
    </source>
</evidence>
<feature type="transmembrane region" description="Helical" evidence="9">
    <location>
        <begin position="333"/>
        <end position="350"/>
    </location>
</feature>
<evidence type="ECO:0000256" key="4">
    <source>
        <dbReference type="ARBA" id="ARBA00022989"/>
    </source>
</evidence>
<feature type="transmembrane region" description="Helical" evidence="9">
    <location>
        <begin position="362"/>
        <end position="387"/>
    </location>
</feature>
<comment type="similarity">
    <text evidence="8">Belongs to the sodium:neurotransmitter symporter (SNF) (TC 2.A.22) family.</text>
</comment>
<feature type="transmembrane region" description="Helical" evidence="9">
    <location>
        <begin position="286"/>
        <end position="313"/>
    </location>
</feature>
<accession>A0A8B8F1D3</accession>
<evidence type="ECO:0000313" key="10">
    <source>
        <dbReference type="Proteomes" id="UP000694844"/>
    </source>
</evidence>
<dbReference type="PANTHER" id="PTHR11616:SF325">
    <property type="entry name" value="TRANSPORTER"/>
    <property type="match status" value="1"/>
</dbReference>
<name>A0A8B8F1D3_CRAVI</name>
<feature type="transmembrane region" description="Helical" evidence="9">
    <location>
        <begin position="83"/>
        <end position="104"/>
    </location>
</feature>
<keyword evidence="7" id="KW-1015">Disulfide bond</keyword>
<dbReference type="GO" id="GO:0005886">
    <property type="term" value="C:plasma membrane"/>
    <property type="evidence" value="ECO:0007669"/>
    <property type="project" value="TreeGrafter"/>
</dbReference>
<dbReference type="InterPro" id="IPR037272">
    <property type="entry name" value="SNS_sf"/>
</dbReference>
<protein>
    <recommendedName>
        <fullName evidence="8">Transporter</fullName>
    </recommendedName>
</protein>
<feature type="binding site" evidence="6">
    <location>
        <position position="436"/>
    </location>
    <ligand>
        <name>Na(+)</name>
        <dbReference type="ChEBI" id="CHEBI:29101"/>
        <label>1</label>
    </ligand>
</feature>
<evidence type="ECO:0000256" key="3">
    <source>
        <dbReference type="ARBA" id="ARBA00022692"/>
    </source>
</evidence>
<keyword evidence="6" id="KW-0915">Sodium</keyword>
<feature type="binding site" evidence="6">
    <location>
        <position position="336"/>
    </location>
    <ligand>
        <name>Na(+)</name>
        <dbReference type="ChEBI" id="CHEBI:29101"/>
        <label>1</label>
    </ligand>
</feature>
<keyword evidence="3 8" id="KW-0812">Transmembrane</keyword>
<evidence type="ECO:0000256" key="1">
    <source>
        <dbReference type="ARBA" id="ARBA00004141"/>
    </source>
</evidence>
<reference evidence="11" key="1">
    <citation type="submission" date="2025-08" db="UniProtKB">
        <authorList>
            <consortium name="RefSeq"/>
        </authorList>
    </citation>
    <scope>IDENTIFICATION</scope>
    <source>
        <tissue evidence="11">Whole sample</tissue>
    </source>
</reference>
<evidence type="ECO:0000256" key="9">
    <source>
        <dbReference type="SAM" id="Phobius"/>
    </source>
</evidence>
<keyword evidence="6" id="KW-0479">Metal-binding</keyword>
<dbReference type="InterPro" id="IPR000175">
    <property type="entry name" value="Na/ntran_symport"/>
</dbReference>
<dbReference type="PRINTS" id="PR00176">
    <property type="entry name" value="NANEUSMPORT"/>
</dbReference>
<keyword evidence="5 9" id="KW-0472">Membrane</keyword>
<feature type="transmembrane region" description="Helical" evidence="9">
    <location>
        <begin position="462"/>
        <end position="482"/>
    </location>
</feature>
<feature type="transmembrane region" description="Helical" evidence="9">
    <location>
        <begin position="541"/>
        <end position="560"/>
    </location>
</feature>
<feature type="binding site" evidence="6">
    <location>
        <position position="59"/>
    </location>
    <ligand>
        <name>Na(+)</name>
        <dbReference type="ChEBI" id="CHEBI:29101"/>
        <label>1</label>
    </ligand>
</feature>
<dbReference type="PANTHER" id="PTHR11616">
    <property type="entry name" value="SODIUM/CHLORIDE DEPENDENT TRANSPORTER"/>
    <property type="match status" value="1"/>
</dbReference>
<feature type="binding site" evidence="6">
    <location>
        <position position="61"/>
    </location>
    <ligand>
        <name>Na(+)</name>
        <dbReference type="ChEBI" id="CHEBI:29101"/>
        <label>1</label>
    </ligand>
</feature>
<proteinExistence type="inferred from homology"/>
<dbReference type="CDD" id="cd11496">
    <property type="entry name" value="SLC6sbd-TauT-like"/>
    <property type="match status" value="1"/>
</dbReference>
<organism evidence="10 11">
    <name type="scientific">Crassostrea virginica</name>
    <name type="common">Eastern oyster</name>
    <dbReference type="NCBI Taxonomy" id="6565"/>
    <lineage>
        <taxon>Eukaryota</taxon>
        <taxon>Metazoa</taxon>
        <taxon>Spiralia</taxon>
        <taxon>Lophotrochozoa</taxon>
        <taxon>Mollusca</taxon>
        <taxon>Bivalvia</taxon>
        <taxon>Autobranchia</taxon>
        <taxon>Pteriomorphia</taxon>
        <taxon>Ostreida</taxon>
        <taxon>Ostreoidea</taxon>
        <taxon>Ostreidae</taxon>
        <taxon>Crassostrea</taxon>
    </lineage>
</organism>
<feature type="binding site" evidence="6">
    <location>
        <position position="368"/>
    </location>
    <ligand>
        <name>Na(+)</name>
        <dbReference type="ChEBI" id="CHEBI:29101"/>
        <label>1</label>
    </ligand>
</feature>
<dbReference type="AlphaFoldDB" id="A0A8B8F1D3"/>
<feature type="binding site" evidence="6">
    <location>
        <position position="66"/>
    </location>
    <ligand>
        <name>Na(+)</name>
        <dbReference type="ChEBI" id="CHEBI:29101"/>
        <label>1</label>
    </ligand>
</feature>
<dbReference type="GO" id="GO:0005332">
    <property type="term" value="F:gamma-aminobutyric acid:sodium:chloride symporter activity"/>
    <property type="evidence" value="ECO:0007669"/>
    <property type="project" value="TreeGrafter"/>
</dbReference>
<feature type="transmembrane region" description="Helical" evidence="9">
    <location>
        <begin position="125"/>
        <end position="152"/>
    </location>
</feature>
<comment type="subcellular location">
    <subcellularLocation>
        <location evidence="1">Membrane</location>
        <topology evidence="1">Multi-pass membrane protein</topology>
    </subcellularLocation>
</comment>
<dbReference type="Proteomes" id="UP000694844">
    <property type="component" value="Chromosome 5"/>
</dbReference>
<dbReference type="OrthoDB" id="6581954at2759"/>
<dbReference type="GeneID" id="111138357"/>
<dbReference type="PROSITE" id="PS50267">
    <property type="entry name" value="NA_NEUROTRAN_SYMP_3"/>
    <property type="match status" value="1"/>
</dbReference>
<feature type="disulfide bond" evidence="7">
    <location>
        <begin position="164"/>
        <end position="173"/>
    </location>
</feature>
<evidence type="ECO:0000256" key="5">
    <source>
        <dbReference type="ARBA" id="ARBA00023136"/>
    </source>
</evidence>
<evidence type="ECO:0000256" key="6">
    <source>
        <dbReference type="PIRSR" id="PIRSR600175-1"/>
    </source>
</evidence>